<sequence length="116" mass="12690">MVIDIAGSIPLFRGKRSNHFRLQRQSKHGALCRLKGQAAAPFPDKSSSRFAASVFIGKTLYPTAPCKRAFENGNDRPATHRPKGKNKVGVTGKQAAGTATAERQTARRRVFTEKIP</sequence>
<accession>A0A8B3BAH6</accession>
<protein>
    <submittedName>
        <fullName evidence="2">Uncharacterized protein</fullName>
    </submittedName>
</protein>
<evidence type="ECO:0000313" key="2">
    <source>
        <dbReference type="EMBL" id="RHD70701.1"/>
    </source>
</evidence>
<comment type="caution">
    <text evidence="2">The sequence shown here is derived from an EMBL/GenBank/DDBJ whole genome shotgun (WGS) entry which is preliminary data.</text>
</comment>
<reference evidence="2 3" key="1">
    <citation type="submission" date="2018-08" db="EMBL/GenBank/DDBJ databases">
        <title>A genome reference for cultivated species of the human gut microbiota.</title>
        <authorList>
            <person name="Zou Y."/>
            <person name="Xue W."/>
            <person name="Luo G."/>
        </authorList>
    </citation>
    <scope>NUCLEOTIDE SEQUENCE [LARGE SCALE GENOMIC DNA]</scope>
    <source>
        <strain evidence="2 3">AM30-4</strain>
    </source>
</reference>
<feature type="region of interest" description="Disordered" evidence="1">
    <location>
        <begin position="71"/>
        <end position="116"/>
    </location>
</feature>
<dbReference type="RefSeq" id="WP_122260101.1">
    <property type="nucleotide sequence ID" value="NZ_QSJN01000033.1"/>
</dbReference>
<gene>
    <name evidence="2" type="ORF">DW782_21565</name>
</gene>
<dbReference type="EMBL" id="QSJN01000033">
    <property type="protein sequence ID" value="RHD70701.1"/>
    <property type="molecule type" value="Genomic_DNA"/>
</dbReference>
<name>A0A8B3BAH6_PARDI</name>
<evidence type="ECO:0000313" key="3">
    <source>
        <dbReference type="Proteomes" id="UP000284660"/>
    </source>
</evidence>
<dbReference type="AlphaFoldDB" id="A0A8B3BAH6"/>
<proteinExistence type="predicted"/>
<evidence type="ECO:0000256" key="1">
    <source>
        <dbReference type="SAM" id="MobiDB-lite"/>
    </source>
</evidence>
<organism evidence="2 3">
    <name type="scientific">Parabacteroides distasonis</name>
    <dbReference type="NCBI Taxonomy" id="823"/>
    <lineage>
        <taxon>Bacteria</taxon>
        <taxon>Pseudomonadati</taxon>
        <taxon>Bacteroidota</taxon>
        <taxon>Bacteroidia</taxon>
        <taxon>Bacteroidales</taxon>
        <taxon>Tannerellaceae</taxon>
        <taxon>Parabacteroides</taxon>
    </lineage>
</organism>
<dbReference type="Proteomes" id="UP000284660">
    <property type="component" value="Unassembled WGS sequence"/>
</dbReference>